<comment type="caution">
    <text evidence="1">The sequence shown here is derived from an EMBL/GenBank/DDBJ whole genome shotgun (WGS) entry which is preliminary data.</text>
</comment>
<sequence length="228" mass="25848">MHGLTCLSCTLYNSTYLTMPLTVPSRPVMKGEPPDDAQRHRQSRLMQSVEVLLSLGTSNPELWANVRVTMITKLEGWVQEDVDTKGEEIRQEIEAEVEERVEQQTDKVLAKISAFAAEVRQLRRDTQQRLKDQDQLSTEVGRQVLGGVAHIVTTEVTKMSAKRQLDGFELAVGDILDKFAHEMTQDKMFRIFNTLQTKPMSAALYNICGARSQVDLQRGLVEEWKRGS</sequence>
<dbReference type="EMBL" id="NMPR01000002">
    <property type="protein sequence ID" value="KAA8636609.1"/>
    <property type="molecule type" value="Genomic_DNA"/>
</dbReference>
<name>A0A8S9A3S2_SORMA</name>
<evidence type="ECO:0000313" key="2">
    <source>
        <dbReference type="Proteomes" id="UP000433876"/>
    </source>
</evidence>
<organism evidence="1 2">
    <name type="scientific">Sordaria macrospora</name>
    <dbReference type="NCBI Taxonomy" id="5147"/>
    <lineage>
        <taxon>Eukaryota</taxon>
        <taxon>Fungi</taxon>
        <taxon>Dikarya</taxon>
        <taxon>Ascomycota</taxon>
        <taxon>Pezizomycotina</taxon>
        <taxon>Sordariomycetes</taxon>
        <taxon>Sordariomycetidae</taxon>
        <taxon>Sordariales</taxon>
        <taxon>Sordariaceae</taxon>
        <taxon>Sordaria</taxon>
    </lineage>
</organism>
<reference evidence="1 2" key="1">
    <citation type="submission" date="2017-07" db="EMBL/GenBank/DDBJ databases">
        <title>Genome sequence of the Sordaria macrospora wild type strain R19027.</title>
        <authorList>
            <person name="Nowrousian M."/>
            <person name="Teichert I."/>
            <person name="Kueck U."/>
        </authorList>
    </citation>
    <scope>NUCLEOTIDE SEQUENCE [LARGE SCALE GENOMIC DNA]</scope>
    <source>
        <strain evidence="1 2">R19027</strain>
        <tissue evidence="1">Mycelium</tissue>
    </source>
</reference>
<gene>
    <name evidence="1" type="ORF">SMACR_03848</name>
</gene>
<proteinExistence type="predicted"/>
<dbReference type="Proteomes" id="UP000433876">
    <property type="component" value="Unassembled WGS sequence"/>
</dbReference>
<dbReference type="VEuPathDB" id="FungiDB:SMAC_03848"/>
<dbReference type="AlphaFoldDB" id="A0A8S9A3S2"/>
<accession>A0A8S9A3S2</accession>
<evidence type="ECO:0000313" key="1">
    <source>
        <dbReference type="EMBL" id="KAA8636609.1"/>
    </source>
</evidence>
<protein>
    <submittedName>
        <fullName evidence="1">Uncharacterized protein</fullName>
    </submittedName>
</protein>